<dbReference type="Proteomes" id="UP000015102">
    <property type="component" value="Unassembled WGS sequence"/>
</dbReference>
<dbReference type="PROSITE" id="PS51371">
    <property type="entry name" value="CBS"/>
    <property type="match status" value="1"/>
</dbReference>
<dbReference type="FunFam" id="3.40.50.1100:FF:000010">
    <property type="entry name" value="Cystathionine beta-synthase"/>
    <property type="match status" value="1"/>
</dbReference>
<dbReference type="SUPFAM" id="SSF54631">
    <property type="entry name" value="CBS-domain pair"/>
    <property type="match status" value="1"/>
</dbReference>
<evidence type="ECO:0000313" key="3">
    <source>
        <dbReference type="EnsemblMetazoa" id="MESCA006826-PA"/>
    </source>
</evidence>
<dbReference type="InterPro" id="IPR001926">
    <property type="entry name" value="TrpB-like_PALP"/>
</dbReference>
<dbReference type="Gene3D" id="3.10.580.10">
    <property type="entry name" value="CBS-domain"/>
    <property type="match status" value="1"/>
</dbReference>
<dbReference type="Pfam" id="PF00291">
    <property type="entry name" value="PALP"/>
    <property type="match status" value="1"/>
</dbReference>
<dbReference type="OMA" id="KSPEINC"/>
<dbReference type="GO" id="GO:0019344">
    <property type="term" value="P:cysteine biosynthetic process"/>
    <property type="evidence" value="ECO:0007669"/>
    <property type="project" value="UniProtKB-ARBA"/>
</dbReference>
<evidence type="ECO:0000313" key="4">
    <source>
        <dbReference type="Proteomes" id="UP000015102"/>
    </source>
</evidence>
<evidence type="ECO:0000256" key="1">
    <source>
        <dbReference type="PROSITE-ProRule" id="PRU00703"/>
    </source>
</evidence>
<reference evidence="4" key="1">
    <citation type="submission" date="2013-02" db="EMBL/GenBank/DDBJ databases">
        <authorList>
            <person name="Hughes D."/>
        </authorList>
    </citation>
    <scope>NUCLEOTIDE SEQUENCE</scope>
    <source>
        <strain>Durham</strain>
        <strain evidence="4">NC isolate 2 -- Noor lab</strain>
    </source>
</reference>
<dbReference type="InterPro" id="IPR050214">
    <property type="entry name" value="Cys_Synth/Cystath_Beta-Synth"/>
</dbReference>
<name>T1GT08_MEGSC</name>
<organism evidence="3 4">
    <name type="scientific">Megaselia scalaris</name>
    <name type="common">Humpbacked fly</name>
    <name type="synonym">Phora scalaris</name>
    <dbReference type="NCBI Taxonomy" id="36166"/>
    <lineage>
        <taxon>Eukaryota</taxon>
        <taxon>Metazoa</taxon>
        <taxon>Ecdysozoa</taxon>
        <taxon>Arthropoda</taxon>
        <taxon>Hexapoda</taxon>
        <taxon>Insecta</taxon>
        <taxon>Pterygota</taxon>
        <taxon>Neoptera</taxon>
        <taxon>Endopterygota</taxon>
        <taxon>Diptera</taxon>
        <taxon>Brachycera</taxon>
        <taxon>Muscomorpha</taxon>
        <taxon>Platypezoidea</taxon>
        <taxon>Phoridae</taxon>
        <taxon>Megaseliini</taxon>
        <taxon>Megaselia</taxon>
    </lineage>
</organism>
<dbReference type="InterPro" id="IPR000644">
    <property type="entry name" value="CBS_dom"/>
</dbReference>
<dbReference type="STRING" id="36166.T1GT08"/>
<dbReference type="Pfam" id="PF00571">
    <property type="entry name" value="CBS"/>
    <property type="match status" value="1"/>
</dbReference>
<keyword evidence="4" id="KW-1185">Reference proteome</keyword>
<accession>T1GT08</accession>
<dbReference type="PANTHER" id="PTHR10314">
    <property type="entry name" value="CYSTATHIONINE BETA-SYNTHASE"/>
    <property type="match status" value="1"/>
</dbReference>
<dbReference type="SMART" id="SM00116">
    <property type="entry name" value="CBS"/>
    <property type="match status" value="1"/>
</dbReference>
<keyword evidence="1" id="KW-0129">CBS domain</keyword>
<sequence>MDNNVDMVICSAGTGGTIAGIGRKIKEALPSCKVVGVDPHGSILAQPEEINKTDVQSYEVEGIGYDFIPTVLDRSVVDEWIKVGDPEAFPMARRLNCEEGILSGGSSGSVLIGALQACKSLKAGQRAVIILPDGIRNYMTKFVSDNWMEARDFKPVVNEHNHWWWNHKASELKSFSPVVIDGSMTCQEAINLMKEKNVQHLPVVNNGKIKGCVTLDILTNQIVSNNLCIKSPATKGMFKKAIKVTADAIVGKVARILEVEDFVMIYKTENGAETVTGIFPVEKL</sequence>
<feature type="domain" description="CBS" evidence="2">
    <location>
        <begin position="172"/>
        <end position="231"/>
    </location>
</feature>
<dbReference type="EnsemblMetazoa" id="MESCA006826-RA">
    <property type="protein sequence ID" value="MESCA006826-PA"/>
    <property type="gene ID" value="MESCA006826"/>
</dbReference>
<dbReference type="EMBL" id="CAQQ02014045">
    <property type="status" value="NOT_ANNOTATED_CDS"/>
    <property type="molecule type" value="Genomic_DNA"/>
</dbReference>
<evidence type="ECO:0000259" key="2">
    <source>
        <dbReference type="PROSITE" id="PS51371"/>
    </source>
</evidence>
<reference evidence="3" key="2">
    <citation type="submission" date="2015-06" db="UniProtKB">
        <authorList>
            <consortium name="EnsemblMetazoa"/>
        </authorList>
    </citation>
    <scope>IDENTIFICATION</scope>
</reference>
<dbReference type="EMBL" id="CAQQ02014046">
    <property type="status" value="NOT_ANNOTATED_CDS"/>
    <property type="molecule type" value="Genomic_DNA"/>
</dbReference>
<dbReference type="InterPro" id="IPR036052">
    <property type="entry name" value="TrpB-like_PALP_sf"/>
</dbReference>
<protein>
    <recommendedName>
        <fullName evidence="2">CBS domain-containing protein</fullName>
    </recommendedName>
</protein>
<proteinExistence type="predicted"/>
<dbReference type="AlphaFoldDB" id="T1GT08"/>
<dbReference type="InterPro" id="IPR046342">
    <property type="entry name" value="CBS_dom_sf"/>
</dbReference>
<dbReference type="Gene3D" id="3.40.50.1100">
    <property type="match status" value="1"/>
</dbReference>
<dbReference type="HOGENOM" id="CLU_021018_0_0_1"/>
<dbReference type="SUPFAM" id="SSF53686">
    <property type="entry name" value="Tryptophan synthase beta subunit-like PLP-dependent enzymes"/>
    <property type="match status" value="1"/>
</dbReference>